<dbReference type="InterPro" id="IPR019051">
    <property type="entry name" value="Trp_biosyn_TM_oprn/chp"/>
</dbReference>
<feature type="region of interest" description="Disordered" evidence="1">
    <location>
        <begin position="179"/>
        <end position="224"/>
    </location>
</feature>
<dbReference type="Proteomes" id="UP001190336">
    <property type="component" value="Chromosome"/>
</dbReference>
<dbReference type="EMBL" id="OY726394">
    <property type="protein sequence ID" value="CAJ1498678.1"/>
    <property type="molecule type" value="Genomic_DNA"/>
</dbReference>
<evidence type="ECO:0000256" key="2">
    <source>
        <dbReference type="SAM" id="Phobius"/>
    </source>
</evidence>
<name>A0ABN9N177_9MYCO</name>
<evidence type="ECO:0000313" key="4">
    <source>
        <dbReference type="Proteomes" id="UP001190336"/>
    </source>
</evidence>
<keyword evidence="2" id="KW-0812">Transmembrane</keyword>
<protein>
    <submittedName>
        <fullName evidence="3">TIGR02234 family membrane protein</fullName>
    </submittedName>
</protein>
<keyword evidence="2" id="KW-1133">Transmembrane helix</keyword>
<reference evidence="3 4" key="1">
    <citation type="submission" date="2023-08" db="EMBL/GenBank/DDBJ databases">
        <authorList>
            <person name="Folkvardsen B D."/>
            <person name="Norman A."/>
        </authorList>
    </citation>
    <scope>NUCLEOTIDE SEQUENCE [LARGE SCALE GENOMIC DNA]</scope>
    <source>
        <strain evidence="3 4">Mu0083</strain>
    </source>
</reference>
<dbReference type="RefSeq" id="WP_308476988.1">
    <property type="nucleotide sequence ID" value="NZ_OY726394.1"/>
</dbReference>
<dbReference type="NCBIfam" id="TIGR02234">
    <property type="entry name" value="trp_oprn_chp"/>
    <property type="match status" value="1"/>
</dbReference>
<sequence length="224" mass="22741">MAEEPARGGARVLRAAQLLLVLAAGALWGASRLPWVVLGLADGLGQPRELTVTGAAWSKALVPLALLCLAAAAAGAAMRGWQLRLLALVAGTVSLACGYLAAGMWAARDITLRALSIAEVPLTALRSTDRRYAGAVLCLIAAVCVLTAAALLMRAAVRSSGSRDTKYAAPAVRRAVARDAGTGASTGPGAPEISERVLWDALDEGRDPTDDRGGPGPGGAGEGR</sequence>
<accession>A0ABN9N177</accession>
<feature type="compositionally biased region" description="Basic and acidic residues" evidence="1">
    <location>
        <begin position="193"/>
        <end position="213"/>
    </location>
</feature>
<gene>
    <name evidence="3" type="ORF">MU0083_001989</name>
</gene>
<keyword evidence="4" id="KW-1185">Reference proteome</keyword>
<evidence type="ECO:0000313" key="3">
    <source>
        <dbReference type="EMBL" id="CAJ1498678.1"/>
    </source>
</evidence>
<evidence type="ECO:0000256" key="1">
    <source>
        <dbReference type="SAM" id="MobiDB-lite"/>
    </source>
</evidence>
<feature type="transmembrane region" description="Helical" evidence="2">
    <location>
        <begin position="60"/>
        <end position="78"/>
    </location>
</feature>
<dbReference type="Pfam" id="PF09534">
    <property type="entry name" value="Trp_oprn_chp"/>
    <property type="match status" value="1"/>
</dbReference>
<feature type="compositionally biased region" description="Gly residues" evidence="1">
    <location>
        <begin position="214"/>
        <end position="224"/>
    </location>
</feature>
<feature type="transmembrane region" description="Helical" evidence="2">
    <location>
        <begin position="12"/>
        <end position="30"/>
    </location>
</feature>
<proteinExistence type="predicted"/>
<dbReference type="InterPro" id="IPR011746">
    <property type="entry name" value="Trp_synth-assoc_CHP"/>
</dbReference>
<organism evidence="3 4">
    <name type="scientific">[Mycobacterium] kokjensenii</name>
    <dbReference type="NCBI Taxonomy" id="3064287"/>
    <lineage>
        <taxon>Bacteria</taxon>
        <taxon>Bacillati</taxon>
        <taxon>Actinomycetota</taxon>
        <taxon>Actinomycetes</taxon>
        <taxon>Mycobacteriales</taxon>
        <taxon>Mycobacteriaceae</taxon>
        <taxon>Mycolicibacter</taxon>
    </lineage>
</organism>
<keyword evidence="2" id="KW-0472">Membrane</keyword>
<feature type="transmembrane region" description="Helical" evidence="2">
    <location>
        <begin position="132"/>
        <end position="153"/>
    </location>
</feature>
<feature type="compositionally biased region" description="Low complexity" evidence="1">
    <location>
        <begin position="179"/>
        <end position="191"/>
    </location>
</feature>
<feature type="transmembrane region" description="Helical" evidence="2">
    <location>
        <begin position="85"/>
        <end position="107"/>
    </location>
</feature>